<protein>
    <submittedName>
        <fullName evidence="1">Uncharacterized protein</fullName>
    </submittedName>
</protein>
<dbReference type="OrthoDB" id="5290381at2"/>
<evidence type="ECO:0000313" key="1">
    <source>
        <dbReference type="EMBL" id="ACN13686.1"/>
    </source>
</evidence>
<sequence length="90" mass="9826">MIPEITIKISFNNQTEEPVDVGGATFTAIDILPPELPQEAVEPNIPPFPEMDESSIEESLTIDLLPPENLYEEEDVIALPSDPDAGDHSP</sequence>
<dbReference type="EMBL" id="CP001087">
    <property type="protein sequence ID" value="ACN13686.1"/>
    <property type="molecule type" value="Genomic_DNA"/>
</dbReference>
<accession>C0QHX8</accession>
<dbReference type="AlphaFoldDB" id="C0QHX8"/>
<reference evidence="1 2" key="1">
    <citation type="journal article" date="2009" name="Environ. Microbiol.">
        <title>Genome sequence of Desulfobacterium autotrophicum HRM2, a marine sulfate reducer oxidizing organic carbon completely to carbon dioxide.</title>
        <authorList>
            <person name="Strittmatter A.W."/>
            <person name="Liesegang H."/>
            <person name="Rabus R."/>
            <person name="Decker I."/>
            <person name="Amann J."/>
            <person name="Andres S."/>
            <person name="Henne A."/>
            <person name="Fricke W.F."/>
            <person name="Martinez-Arias R."/>
            <person name="Bartels D."/>
            <person name="Goesmann A."/>
            <person name="Krause L."/>
            <person name="Puehler A."/>
            <person name="Klenk H.P."/>
            <person name="Richter M."/>
            <person name="Schuler M."/>
            <person name="Gloeckner F.O."/>
            <person name="Meyerdierks A."/>
            <person name="Gottschalk G."/>
            <person name="Amann R."/>
        </authorList>
    </citation>
    <scope>NUCLEOTIDE SEQUENCE [LARGE SCALE GENOMIC DNA]</scope>
    <source>
        <strain evidence="2">ATCC 43914 / DSM 3382 / HRM2</strain>
    </source>
</reference>
<dbReference type="KEGG" id="dat:HRM2_05720"/>
<name>C0QHX8_DESAH</name>
<evidence type="ECO:0000313" key="2">
    <source>
        <dbReference type="Proteomes" id="UP000000442"/>
    </source>
</evidence>
<organism evidence="1 2">
    <name type="scientific">Desulforapulum autotrophicum (strain ATCC 43914 / DSM 3382 / VKM B-1955 / HRM2)</name>
    <name type="common">Desulfobacterium autotrophicum</name>
    <dbReference type="NCBI Taxonomy" id="177437"/>
    <lineage>
        <taxon>Bacteria</taxon>
        <taxon>Pseudomonadati</taxon>
        <taxon>Thermodesulfobacteriota</taxon>
        <taxon>Desulfobacteria</taxon>
        <taxon>Desulfobacterales</taxon>
        <taxon>Desulfobacteraceae</taxon>
        <taxon>Desulforapulum</taxon>
    </lineage>
</organism>
<keyword evidence="2" id="KW-1185">Reference proteome</keyword>
<proteinExistence type="predicted"/>
<dbReference type="HOGENOM" id="CLU_2435960_0_0_7"/>
<gene>
    <name evidence="1" type="ordered locus">HRM2_05720</name>
</gene>
<dbReference type="Proteomes" id="UP000000442">
    <property type="component" value="Chromosome"/>
</dbReference>